<sequence>MSDSSTSTDLTAEEQTAMHEVEVGLEWMLRAQGHLLAFHHAIGHGMDHLDVAETELRAAEYTTLADRIRDDILPRGVTADDRWSYSVVEEFQASFLAPLTEFERVARDSVTDGERHVAERAQERAWRERARR</sequence>
<dbReference type="RefSeq" id="WP_089822084.1">
    <property type="nucleotide sequence ID" value="NZ_FODV01000003.1"/>
</dbReference>
<proteinExistence type="predicted"/>
<evidence type="ECO:0000256" key="1">
    <source>
        <dbReference type="SAM" id="MobiDB-lite"/>
    </source>
</evidence>
<evidence type="ECO:0000313" key="3">
    <source>
        <dbReference type="Proteomes" id="UP000199126"/>
    </source>
</evidence>
<name>A0A1H8QD34_9EURY</name>
<reference evidence="3" key="1">
    <citation type="submission" date="2016-10" db="EMBL/GenBank/DDBJ databases">
        <authorList>
            <person name="Varghese N."/>
            <person name="Submissions S."/>
        </authorList>
    </citation>
    <scope>NUCLEOTIDE SEQUENCE [LARGE SCALE GENOMIC DNA]</scope>
    <source>
        <strain evidence="3">CGMCC 1.10121</strain>
    </source>
</reference>
<evidence type="ECO:0000313" key="2">
    <source>
        <dbReference type="EMBL" id="SEO51693.1"/>
    </source>
</evidence>
<dbReference type="AlphaFoldDB" id="A0A1H8QD34"/>
<keyword evidence="3" id="KW-1185">Reference proteome</keyword>
<accession>A0A1H8QD34</accession>
<feature type="region of interest" description="Disordered" evidence="1">
    <location>
        <begin position="111"/>
        <end position="132"/>
    </location>
</feature>
<dbReference type="OrthoDB" id="186005at2157"/>
<protein>
    <submittedName>
        <fullName evidence="2">Uncharacterized protein</fullName>
    </submittedName>
</protein>
<gene>
    <name evidence="2" type="ORF">SAMN04487948_10328</name>
</gene>
<dbReference type="Proteomes" id="UP000199126">
    <property type="component" value="Unassembled WGS sequence"/>
</dbReference>
<dbReference type="EMBL" id="FODV01000003">
    <property type="protein sequence ID" value="SEO51693.1"/>
    <property type="molecule type" value="Genomic_DNA"/>
</dbReference>
<organism evidence="2 3">
    <name type="scientific">Halogranum amylolyticum</name>
    <dbReference type="NCBI Taxonomy" id="660520"/>
    <lineage>
        <taxon>Archaea</taxon>
        <taxon>Methanobacteriati</taxon>
        <taxon>Methanobacteriota</taxon>
        <taxon>Stenosarchaea group</taxon>
        <taxon>Halobacteria</taxon>
        <taxon>Halobacteriales</taxon>
        <taxon>Haloferacaceae</taxon>
    </lineage>
</organism>